<dbReference type="Proteomes" id="UP000053157">
    <property type="component" value="Unassembled WGS sequence"/>
</dbReference>
<keyword evidence="4" id="KW-1185">Reference proteome</keyword>
<dbReference type="PANTHER" id="PTHR10293:SF16">
    <property type="entry name" value="GLUTAREDOXIN-RELATED PROTEIN 5, MITOCHONDRIAL"/>
    <property type="match status" value="1"/>
</dbReference>
<sequence>MTFQPESMDPEEVQSRVTEAIENNDVVLFMKGNRLMPQCGYSAKALELISQYVDEFETVDVLPALPHYRAALDDKSGWETIPQTFVDGEFIGGSDILEELDNRGELEATLTGEN</sequence>
<gene>
    <name evidence="3" type="ORF">AUR66_03155</name>
</gene>
<dbReference type="Gene3D" id="3.40.30.10">
    <property type="entry name" value="Glutaredoxin"/>
    <property type="match status" value="1"/>
</dbReference>
<comment type="caution">
    <text evidence="3">The sequence shown here is derived from an EMBL/GenBank/DDBJ whole genome shotgun (WGS) entry which is preliminary data.</text>
</comment>
<dbReference type="InterPro" id="IPR036249">
    <property type="entry name" value="Thioredoxin-like_sf"/>
</dbReference>
<name>A0A0W1RLJ6_9EURY</name>
<feature type="domain" description="Glutaredoxin" evidence="2">
    <location>
        <begin position="26"/>
        <end position="91"/>
    </location>
</feature>
<dbReference type="SUPFAM" id="SSF52833">
    <property type="entry name" value="Thioredoxin-like"/>
    <property type="match status" value="1"/>
</dbReference>
<keyword evidence="1" id="KW-0676">Redox-active center</keyword>
<dbReference type="InterPro" id="IPR004480">
    <property type="entry name" value="Monothiol_GRX-rel"/>
</dbReference>
<dbReference type="EMBL" id="LOPV01000561">
    <property type="protein sequence ID" value="KTG14432.1"/>
    <property type="molecule type" value="Genomic_DNA"/>
</dbReference>
<evidence type="ECO:0000259" key="2">
    <source>
        <dbReference type="Pfam" id="PF00462"/>
    </source>
</evidence>
<dbReference type="Pfam" id="PF00462">
    <property type="entry name" value="Glutaredoxin"/>
    <property type="match status" value="1"/>
</dbReference>
<organism evidence="3 4">
    <name type="scientific">Haloferax profundi</name>
    <dbReference type="NCBI Taxonomy" id="1544718"/>
    <lineage>
        <taxon>Archaea</taxon>
        <taxon>Methanobacteriati</taxon>
        <taxon>Methanobacteriota</taxon>
        <taxon>Stenosarchaea group</taxon>
        <taxon>Halobacteria</taxon>
        <taxon>Halobacteriales</taxon>
        <taxon>Haloferacaceae</taxon>
        <taxon>Haloferax</taxon>
    </lineage>
</organism>
<dbReference type="AlphaFoldDB" id="A0A0W1RLJ6"/>
<evidence type="ECO:0000256" key="1">
    <source>
        <dbReference type="ARBA" id="ARBA00023284"/>
    </source>
</evidence>
<accession>A0A0W1RLJ6</accession>
<evidence type="ECO:0000313" key="4">
    <source>
        <dbReference type="Proteomes" id="UP000053157"/>
    </source>
</evidence>
<evidence type="ECO:0000313" key="3">
    <source>
        <dbReference type="EMBL" id="KTG14432.1"/>
    </source>
</evidence>
<dbReference type="PROSITE" id="PS51354">
    <property type="entry name" value="GLUTAREDOXIN_2"/>
    <property type="match status" value="1"/>
</dbReference>
<dbReference type="PANTHER" id="PTHR10293">
    <property type="entry name" value="GLUTAREDOXIN FAMILY MEMBER"/>
    <property type="match status" value="1"/>
</dbReference>
<reference evidence="3 4" key="1">
    <citation type="submission" date="2015-12" db="EMBL/GenBank/DDBJ databases">
        <title>Haloferax profundi sp. nov. isolated from the Discovery deep brine-seawater interface in the Red Sea.</title>
        <authorList>
            <person name="Zhang G."/>
            <person name="Stingl U."/>
            <person name="Rashid M."/>
        </authorList>
    </citation>
    <scope>NUCLEOTIDE SEQUENCE [LARGE SCALE GENOMIC DNA]</scope>
    <source>
        <strain evidence="3 4">SB29</strain>
    </source>
</reference>
<dbReference type="OrthoDB" id="203033at2157"/>
<dbReference type="RefSeq" id="WP_058573363.1">
    <property type="nucleotide sequence ID" value="NZ_LOPV01000561.1"/>
</dbReference>
<protein>
    <submittedName>
        <fullName evidence="3">Glutaredoxin</fullName>
    </submittedName>
</protein>
<proteinExistence type="predicted"/>
<dbReference type="InterPro" id="IPR002109">
    <property type="entry name" value="Glutaredoxin"/>
</dbReference>